<accession>A0AAV4V3X6</accession>
<evidence type="ECO:0000313" key="2">
    <source>
        <dbReference type="Proteomes" id="UP001054945"/>
    </source>
</evidence>
<dbReference type="EMBL" id="BPLR01013947">
    <property type="protein sequence ID" value="GIY64971.1"/>
    <property type="molecule type" value="Genomic_DNA"/>
</dbReference>
<keyword evidence="2" id="KW-1185">Reference proteome</keyword>
<reference evidence="1 2" key="1">
    <citation type="submission" date="2021-06" db="EMBL/GenBank/DDBJ databases">
        <title>Caerostris extrusa draft genome.</title>
        <authorList>
            <person name="Kono N."/>
            <person name="Arakawa K."/>
        </authorList>
    </citation>
    <scope>NUCLEOTIDE SEQUENCE [LARGE SCALE GENOMIC DNA]</scope>
</reference>
<dbReference type="Proteomes" id="UP001054945">
    <property type="component" value="Unassembled WGS sequence"/>
</dbReference>
<gene>
    <name evidence="1" type="ORF">CEXT_673441</name>
</gene>
<name>A0AAV4V3X6_CAEEX</name>
<protein>
    <recommendedName>
        <fullName evidence="3">Reverse transcriptase</fullName>
    </recommendedName>
</protein>
<organism evidence="1 2">
    <name type="scientific">Caerostris extrusa</name>
    <name type="common">Bark spider</name>
    <name type="synonym">Caerostris bankana</name>
    <dbReference type="NCBI Taxonomy" id="172846"/>
    <lineage>
        <taxon>Eukaryota</taxon>
        <taxon>Metazoa</taxon>
        <taxon>Ecdysozoa</taxon>
        <taxon>Arthropoda</taxon>
        <taxon>Chelicerata</taxon>
        <taxon>Arachnida</taxon>
        <taxon>Araneae</taxon>
        <taxon>Araneomorphae</taxon>
        <taxon>Entelegynae</taxon>
        <taxon>Araneoidea</taxon>
        <taxon>Araneidae</taxon>
        <taxon>Caerostris</taxon>
    </lineage>
</organism>
<evidence type="ECO:0008006" key="3">
    <source>
        <dbReference type="Google" id="ProtNLM"/>
    </source>
</evidence>
<sequence>MYRKSRHVILWKEDISSAFTEISRDAVPGVILDRQSSPRFRESITPWGWCHMGWKTIDLTTPVAFTKLFNQVSWIKKIVTDLPKS</sequence>
<evidence type="ECO:0000313" key="1">
    <source>
        <dbReference type="EMBL" id="GIY64971.1"/>
    </source>
</evidence>
<comment type="caution">
    <text evidence="1">The sequence shown here is derived from an EMBL/GenBank/DDBJ whole genome shotgun (WGS) entry which is preliminary data.</text>
</comment>
<dbReference type="AlphaFoldDB" id="A0AAV4V3X6"/>
<proteinExistence type="predicted"/>